<evidence type="ECO:0000256" key="2">
    <source>
        <dbReference type="ARBA" id="ARBA00009773"/>
    </source>
</evidence>
<dbReference type="PANTHER" id="PTHR21716:SF4">
    <property type="entry name" value="TRANSMEMBRANE PROTEIN 245"/>
    <property type="match status" value="1"/>
</dbReference>
<organism evidence="7 8">
    <name type="scientific">Pseudozobellia thermophila</name>
    <dbReference type="NCBI Taxonomy" id="192903"/>
    <lineage>
        <taxon>Bacteria</taxon>
        <taxon>Pseudomonadati</taxon>
        <taxon>Bacteroidota</taxon>
        <taxon>Flavobacteriia</taxon>
        <taxon>Flavobacteriales</taxon>
        <taxon>Flavobacteriaceae</taxon>
        <taxon>Pseudozobellia</taxon>
    </lineage>
</organism>
<feature type="transmembrane region" description="Helical" evidence="6">
    <location>
        <begin position="197"/>
        <end position="218"/>
    </location>
</feature>
<feature type="transmembrane region" description="Helical" evidence="6">
    <location>
        <begin position="139"/>
        <end position="161"/>
    </location>
</feature>
<comment type="similarity">
    <text evidence="2">Belongs to the autoinducer-2 exporter (AI-2E) (TC 2.A.86) family.</text>
</comment>
<evidence type="ECO:0000256" key="3">
    <source>
        <dbReference type="ARBA" id="ARBA00022692"/>
    </source>
</evidence>
<proteinExistence type="inferred from homology"/>
<protein>
    <submittedName>
        <fullName evidence="7">Predicted PurR-regulated permease PerM</fullName>
    </submittedName>
</protein>
<keyword evidence="4 6" id="KW-1133">Transmembrane helix</keyword>
<feature type="transmembrane region" description="Helical" evidence="6">
    <location>
        <begin position="32"/>
        <end position="50"/>
    </location>
</feature>
<dbReference type="InterPro" id="IPR002549">
    <property type="entry name" value="AI-2E-like"/>
</dbReference>
<accession>A0A1M6FM81</accession>
<dbReference type="OrthoDB" id="9773730at2"/>
<comment type="subcellular location">
    <subcellularLocation>
        <location evidence="1">Membrane</location>
        <topology evidence="1">Multi-pass membrane protein</topology>
    </subcellularLocation>
</comment>
<dbReference type="PANTHER" id="PTHR21716">
    <property type="entry name" value="TRANSMEMBRANE PROTEIN"/>
    <property type="match status" value="1"/>
</dbReference>
<keyword evidence="5 6" id="KW-0472">Membrane</keyword>
<evidence type="ECO:0000256" key="4">
    <source>
        <dbReference type="ARBA" id="ARBA00022989"/>
    </source>
</evidence>
<dbReference type="RefSeq" id="WP_072991275.1">
    <property type="nucleotide sequence ID" value="NZ_FQYU01000002.1"/>
</dbReference>
<dbReference type="AlphaFoldDB" id="A0A1M6FM81"/>
<evidence type="ECO:0000313" key="8">
    <source>
        <dbReference type="Proteomes" id="UP000184543"/>
    </source>
</evidence>
<dbReference type="Pfam" id="PF01594">
    <property type="entry name" value="AI-2E_transport"/>
    <property type="match status" value="1"/>
</dbReference>
<evidence type="ECO:0000256" key="6">
    <source>
        <dbReference type="SAM" id="Phobius"/>
    </source>
</evidence>
<reference evidence="8" key="1">
    <citation type="submission" date="2016-11" db="EMBL/GenBank/DDBJ databases">
        <authorList>
            <person name="Varghese N."/>
            <person name="Submissions S."/>
        </authorList>
    </citation>
    <scope>NUCLEOTIDE SEQUENCE [LARGE SCALE GENOMIC DNA]</scope>
    <source>
        <strain evidence="8">DSM 19858</strain>
    </source>
</reference>
<keyword evidence="8" id="KW-1185">Reference proteome</keyword>
<dbReference type="EMBL" id="FQYU01000002">
    <property type="protein sequence ID" value="SHI98785.1"/>
    <property type="molecule type" value="Genomic_DNA"/>
</dbReference>
<dbReference type="GO" id="GO:0016020">
    <property type="term" value="C:membrane"/>
    <property type="evidence" value="ECO:0007669"/>
    <property type="project" value="UniProtKB-SubCell"/>
</dbReference>
<dbReference type="STRING" id="192903.SAMN04488513_102484"/>
<dbReference type="Proteomes" id="UP000184543">
    <property type="component" value="Unassembled WGS sequence"/>
</dbReference>
<evidence type="ECO:0000256" key="1">
    <source>
        <dbReference type="ARBA" id="ARBA00004141"/>
    </source>
</evidence>
<feature type="transmembrane region" description="Helical" evidence="6">
    <location>
        <begin position="7"/>
        <end position="26"/>
    </location>
</feature>
<feature type="transmembrane region" description="Helical" evidence="6">
    <location>
        <begin position="62"/>
        <end position="86"/>
    </location>
</feature>
<name>A0A1M6FM81_9FLAO</name>
<evidence type="ECO:0000313" key="7">
    <source>
        <dbReference type="EMBL" id="SHI98785.1"/>
    </source>
</evidence>
<feature type="transmembrane region" description="Helical" evidence="6">
    <location>
        <begin position="296"/>
        <end position="325"/>
    </location>
</feature>
<keyword evidence="3 6" id="KW-0812">Transmembrane</keyword>
<feature type="transmembrane region" description="Helical" evidence="6">
    <location>
        <begin position="264"/>
        <end position="284"/>
    </location>
</feature>
<sequence length="343" mass="37764">MKSIHPNIIRQIFILLLIVWIGGLIFWEIVPYLSGVLGAITLYVLFRKWMVRLVRKGWNPNIAAALIMSISFIGILLPVSGLVAMLGSKIGRAIEKSESVVEAIKNQLFIVEKAVDYDLTSKIDASGASTWLTERASTFAGGTFTMFIAIAIMYFLLYYMLTNRRQLKESLFGYIPISKENLKLIGNEVQAMVRSNALGIPLVAVAQGVVALIGFFIFGIDNPFFWFVIVAIGSMIPFVGTLVGILPVFILAMANGNQVQAWGILLYGLVVVGSTDNLIRLYVLQKLDNVHPLITLIGVIVGVPLFGFIGLIFGPLLISLFLIVVRIYKKEYGQGSFGKEGNL</sequence>
<gene>
    <name evidence="7" type="ORF">SAMN04488513_102484</name>
</gene>
<evidence type="ECO:0000256" key="5">
    <source>
        <dbReference type="ARBA" id="ARBA00023136"/>
    </source>
</evidence>
<feature type="transmembrane region" description="Helical" evidence="6">
    <location>
        <begin position="224"/>
        <end position="252"/>
    </location>
</feature>